<accession>A0A061EZV2</accession>
<evidence type="ECO:0000313" key="1">
    <source>
        <dbReference type="EMBL" id="EOY10331.1"/>
    </source>
</evidence>
<proteinExistence type="predicted"/>
<dbReference type="EMBL" id="CM001883">
    <property type="protein sequence ID" value="EOY10331.1"/>
    <property type="molecule type" value="Genomic_DNA"/>
</dbReference>
<organism evidence="1 2">
    <name type="scientific">Theobroma cacao</name>
    <name type="common">Cacao</name>
    <name type="synonym">Cocoa</name>
    <dbReference type="NCBI Taxonomy" id="3641"/>
    <lineage>
        <taxon>Eukaryota</taxon>
        <taxon>Viridiplantae</taxon>
        <taxon>Streptophyta</taxon>
        <taxon>Embryophyta</taxon>
        <taxon>Tracheophyta</taxon>
        <taxon>Spermatophyta</taxon>
        <taxon>Magnoliopsida</taxon>
        <taxon>eudicotyledons</taxon>
        <taxon>Gunneridae</taxon>
        <taxon>Pentapetalae</taxon>
        <taxon>rosids</taxon>
        <taxon>malvids</taxon>
        <taxon>Malvales</taxon>
        <taxon>Malvaceae</taxon>
        <taxon>Byttnerioideae</taxon>
        <taxon>Theobroma</taxon>
    </lineage>
</organism>
<gene>
    <name evidence="1" type="ORF">TCM_025704</name>
</gene>
<dbReference type="Gramene" id="EOY10331">
    <property type="protein sequence ID" value="EOY10331"/>
    <property type="gene ID" value="TCM_025704"/>
</dbReference>
<dbReference type="InParanoid" id="A0A061EZV2"/>
<dbReference type="HOGENOM" id="CLU_2517151_0_0_1"/>
<dbReference type="Proteomes" id="UP000026915">
    <property type="component" value="Chromosome 5"/>
</dbReference>
<dbReference type="AlphaFoldDB" id="A0A061EZV2"/>
<sequence length="85" mass="9638">MDPAKELGHVRMWIKDVARGKSESASHWLKFFSKLQLSFNVGNIRILSGCLYIFSLCGLNVHGTEHYLGFQSGGDHLIESLYLIR</sequence>
<evidence type="ECO:0000313" key="2">
    <source>
        <dbReference type="Proteomes" id="UP000026915"/>
    </source>
</evidence>
<reference evidence="1 2" key="1">
    <citation type="journal article" date="2013" name="Genome Biol.">
        <title>The genome sequence of the most widely cultivated cacao type and its use to identify candidate genes regulating pod color.</title>
        <authorList>
            <person name="Motamayor J.C."/>
            <person name="Mockaitis K."/>
            <person name="Schmutz J."/>
            <person name="Haiminen N."/>
            <person name="Iii D.L."/>
            <person name="Cornejo O."/>
            <person name="Findley S.D."/>
            <person name="Zheng P."/>
            <person name="Utro F."/>
            <person name="Royaert S."/>
            <person name="Saski C."/>
            <person name="Jenkins J."/>
            <person name="Podicheti R."/>
            <person name="Zhao M."/>
            <person name="Scheffler B.E."/>
            <person name="Stack J.C."/>
            <person name="Feltus F.A."/>
            <person name="Mustiga G.M."/>
            <person name="Amores F."/>
            <person name="Phillips W."/>
            <person name="Marelli J.P."/>
            <person name="May G.D."/>
            <person name="Shapiro H."/>
            <person name="Ma J."/>
            <person name="Bustamante C.D."/>
            <person name="Schnell R.J."/>
            <person name="Main D."/>
            <person name="Gilbert D."/>
            <person name="Parida L."/>
            <person name="Kuhn D.N."/>
        </authorList>
    </citation>
    <scope>NUCLEOTIDE SEQUENCE [LARGE SCALE GENOMIC DNA]</scope>
    <source>
        <strain evidence="2">cv. Matina 1-6</strain>
    </source>
</reference>
<name>A0A061EZV2_THECC</name>
<keyword evidence="2" id="KW-1185">Reference proteome</keyword>
<protein>
    <submittedName>
        <fullName evidence="1">Uncharacterized protein</fullName>
    </submittedName>
</protein>